<dbReference type="EMBL" id="VAUV01000015">
    <property type="protein sequence ID" value="TLD69156.1"/>
    <property type="molecule type" value="Genomic_DNA"/>
</dbReference>
<evidence type="ECO:0000259" key="15">
    <source>
        <dbReference type="Pfam" id="PF07715"/>
    </source>
</evidence>
<dbReference type="GO" id="GO:0009279">
    <property type="term" value="C:cell outer membrane"/>
    <property type="evidence" value="ECO:0007669"/>
    <property type="project" value="UniProtKB-SubCell"/>
</dbReference>
<evidence type="ECO:0000313" key="17">
    <source>
        <dbReference type="Proteomes" id="UP000306196"/>
    </source>
</evidence>
<evidence type="ECO:0000256" key="8">
    <source>
        <dbReference type="ARBA" id="ARBA00023077"/>
    </source>
</evidence>
<dbReference type="RefSeq" id="WP_138087842.1">
    <property type="nucleotide sequence ID" value="NZ_VAUV01000015.1"/>
</dbReference>
<dbReference type="CDD" id="cd01347">
    <property type="entry name" value="ligand_gated_channel"/>
    <property type="match status" value="1"/>
</dbReference>
<feature type="chain" id="PRO_5024351219" evidence="13">
    <location>
        <begin position="21"/>
        <end position="720"/>
    </location>
</feature>
<keyword evidence="10 11" id="KW-0998">Cell outer membrane</keyword>
<feature type="domain" description="TonB-dependent receptor-like beta-barrel" evidence="14">
    <location>
        <begin position="189"/>
        <end position="682"/>
    </location>
</feature>
<evidence type="ECO:0000256" key="12">
    <source>
        <dbReference type="RuleBase" id="RU003357"/>
    </source>
</evidence>
<keyword evidence="5 11" id="KW-0812">Transmembrane</keyword>
<dbReference type="PROSITE" id="PS52016">
    <property type="entry name" value="TONB_DEPENDENT_REC_3"/>
    <property type="match status" value="1"/>
</dbReference>
<evidence type="ECO:0000259" key="14">
    <source>
        <dbReference type="Pfam" id="PF00593"/>
    </source>
</evidence>
<name>A0A5R8KA36_9BACT</name>
<keyword evidence="7" id="KW-0406">Ion transport</keyword>
<keyword evidence="9 11" id="KW-0472">Membrane</keyword>
<protein>
    <submittedName>
        <fullName evidence="16">TonB-dependent receptor</fullName>
    </submittedName>
</protein>
<proteinExistence type="inferred from homology"/>
<dbReference type="InterPro" id="IPR036942">
    <property type="entry name" value="Beta-barrel_TonB_sf"/>
</dbReference>
<dbReference type="InterPro" id="IPR037066">
    <property type="entry name" value="Plug_dom_sf"/>
</dbReference>
<dbReference type="Proteomes" id="UP000306196">
    <property type="component" value="Unassembled WGS sequence"/>
</dbReference>
<gene>
    <name evidence="16" type="ORF">FEM03_18830</name>
</gene>
<dbReference type="SUPFAM" id="SSF56935">
    <property type="entry name" value="Porins"/>
    <property type="match status" value="1"/>
</dbReference>
<dbReference type="OrthoDB" id="9760620at2"/>
<dbReference type="GO" id="GO:0006826">
    <property type="term" value="P:iron ion transport"/>
    <property type="evidence" value="ECO:0007669"/>
    <property type="project" value="UniProtKB-KW"/>
</dbReference>
<comment type="caution">
    <text evidence="16">The sequence shown here is derived from an EMBL/GenBank/DDBJ whole genome shotgun (WGS) entry which is preliminary data.</text>
</comment>
<sequence>MKPFIITLLLASLASSQISAQPAPETLPTVTVTADSPSLTVPTVEAVREDQKLTTGAVGVVDAETYKTGRSTNLKDALDFAPGVFVQPRFGADEARISIRGSGIQRTFHGRGLKLLQDGVPLNLADGGFDMQAVDPLTAQYIEVYRGANALRYGGTTLGGAINFVAPTGYTAAPFQARFEYGSFDTFRGQLAAAGVEGAFDYYASFTHGSSDGFRDHSEQSTQRFFSNFGFKFNEDVESRFYLTYVHTDSELPGELTKAQLYANPRQAARNAFVKIFDRVDSNWKRDFELFRIANKTTINLGDEALLTFSTFYSYKELDHPILFIIDQKSHDLGLDINYVNNADFLDRENRFTIGLSPTYGYTEDQRFNNVLGERGFRFSNNEQESFNLDLYLENVHYLTDRVALSLGSQVSYARRENKDLVAPSLTNPDNSDTQDWWGFSPKLGVLFDVTEQAQIYTNVSRSFEPPSFGELSASATGGAGLVELEAQTATSVEFGTRGQTKNGRVSWDIAYYYAWLQDELLELTVAPGLTQTINAGDTIHQGVEFGLDVTLFEGLFNHGSVAPAPVASSKNAKAVTAVQEPVEKDKIVLRQNYLWSRFSYDGDQEFGDNRLPGIPEHYYRVELLYTHPCGFYAGPNLEWTFDDYFVDSANTLKSDAYALLGFKIGYRTKKGVSFFVEGRNLTDETYAATTSVVSRANPGSAVFLPGDGRSWFVGLEYKF</sequence>
<organism evidence="16 17">
    <name type="scientific">Phragmitibacter flavus</name>
    <dbReference type="NCBI Taxonomy" id="2576071"/>
    <lineage>
        <taxon>Bacteria</taxon>
        <taxon>Pseudomonadati</taxon>
        <taxon>Verrucomicrobiota</taxon>
        <taxon>Verrucomicrobiia</taxon>
        <taxon>Verrucomicrobiales</taxon>
        <taxon>Verrucomicrobiaceae</taxon>
        <taxon>Phragmitibacter</taxon>
    </lineage>
</organism>
<dbReference type="Pfam" id="PF07715">
    <property type="entry name" value="Plug"/>
    <property type="match status" value="1"/>
</dbReference>
<keyword evidence="16" id="KW-0675">Receptor</keyword>
<reference evidence="16 17" key="1">
    <citation type="submission" date="2019-05" db="EMBL/GenBank/DDBJ databases">
        <title>Verrucobacter flavum gen. nov., sp. nov. a new member of the family Verrucomicrobiaceae.</title>
        <authorList>
            <person name="Szuroczki S."/>
            <person name="Abbaszade G."/>
            <person name="Szabo A."/>
            <person name="Felfoldi T."/>
            <person name="Schumann P."/>
            <person name="Boka K."/>
            <person name="Keki Z."/>
            <person name="Toumi M."/>
            <person name="Toth E."/>
        </authorList>
    </citation>
    <scope>NUCLEOTIDE SEQUENCE [LARGE SCALE GENOMIC DNA]</scope>
    <source>
        <strain evidence="16 17">MG-N-17</strain>
    </source>
</reference>
<evidence type="ECO:0000256" key="1">
    <source>
        <dbReference type="ARBA" id="ARBA00004571"/>
    </source>
</evidence>
<feature type="signal peptide" evidence="13">
    <location>
        <begin position="1"/>
        <end position="20"/>
    </location>
</feature>
<dbReference type="Gene3D" id="2.170.130.10">
    <property type="entry name" value="TonB-dependent receptor, plug domain"/>
    <property type="match status" value="1"/>
</dbReference>
<evidence type="ECO:0000256" key="9">
    <source>
        <dbReference type="ARBA" id="ARBA00023136"/>
    </source>
</evidence>
<dbReference type="InterPro" id="IPR012910">
    <property type="entry name" value="Plug_dom"/>
</dbReference>
<keyword evidence="8 12" id="KW-0798">TonB box</keyword>
<evidence type="ECO:0000256" key="13">
    <source>
        <dbReference type="SAM" id="SignalP"/>
    </source>
</evidence>
<comment type="subcellular location">
    <subcellularLocation>
        <location evidence="1 11">Cell outer membrane</location>
        <topology evidence="1 11">Multi-pass membrane protein</topology>
    </subcellularLocation>
</comment>
<evidence type="ECO:0000256" key="3">
    <source>
        <dbReference type="ARBA" id="ARBA00022452"/>
    </source>
</evidence>
<keyword evidence="2 11" id="KW-0813">Transport</keyword>
<feature type="domain" description="TonB-dependent receptor plug" evidence="15">
    <location>
        <begin position="52"/>
        <end position="161"/>
    </location>
</feature>
<accession>A0A5R8KA36</accession>
<evidence type="ECO:0000256" key="7">
    <source>
        <dbReference type="ARBA" id="ARBA00023065"/>
    </source>
</evidence>
<dbReference type="PANTHER" id="PTHR32552">
    <property type="entry name" value="FERRICHROME IRON RECEPTOR-RELATED"/>
    <property type="match status" value="1"/>
</dbReference>
<evidence type="ECO:0000256" key="4">
    <source>
        <dbReference type="ARBA" id="ARBA00022496"/>
    </source>
</evidence>
<comment type="similarity">
    <text evidence="11 12">Belongs to the TonB-dependent receptor family.</text>
</comment>
<dbReference type="Gene3D" id="2.40.170.20">
    <property type="entry name" value="TonB-dependent receptor, beta-barrel domain"/>
    <property type="match status" value="1"/>
</dbReference>
<keyword evidence="4" id="KW-0410">Iron transport</keyword>
<dbReference type="InterPro" id="IPR000531">
    <property type="entry name" value="Beta-barrel_TonB"/>
</dbReference>
<dbReference type="Pfam" id="PF00593">
    <property type="entry name" value="TonB_dep_Rec_b-barrel"/>
    <property type="match status" value="1"/>
</dbReference>
<dbReference type="InterPro" id="IPR039426">
    <property type="entry name" value="TonB-dep_rcpt-like"/>
</dbReference>
<keyword evidence="3 11" id="KW-1134">Transmembrane beta strand</keyword>
<keyword evidence="13" id="KW-0732">Signal</keyword>
<evidence type="ECO:0000256" key="11">
    <source>
        <dbReference type="PROSITE-ProRule" id="PRU01360"/>
    </source>
</evidence>
<evidence type="ECO:0000313" key="16">
    <source>
        <dbReference type="EMBL" id="TLD69156.1"/>
    </source>
</evidence>
<keyword evidence="17" id="KW-1185">Reference proteome</keyword>
<evidence type="ECO:0000256" key="5">
    <source>
        <dbReference type="ARBA" id="ARBA00022692"/>
    </source>
</evidence>
<evidence type="ECO:0000256" key="2">
    <source>
        <dbReference type="ARBA" id="ARBA00022448"/>
    </source>
</evidence>
<dbReference type="AlphaFoldDB" id="A0A5R8KA36"/>
<evidence type="ECO:0000256" key="10">
    <source>
        <dbReference type="ARBA" id="ARBA00023237"/>
    </source>
</evidence>
<dbReference type="PANTHER" id="PTHR32552:SF81">
    <property type="entry name" value="TONB-DEPENDENT OUTER MEMBRANE RECEPTOR"/>
    <property type="match status" value="1"/>
</dbReference>
<keyword evidence="6" id="KW-0408">Iron</keyword>
<evidence type="ECO:0000256" key="6">
    <source>
        <dbReference type="ARBA" id="ARBA00023004"/>
    </source>
</evidence>